<keyword evidence="2" id="KW-1185">Reference proteome</keyword>
<name>A0A2A6BD31_PRIPA</name>
<organism evidence="1 2">
    <name type="scientific">Pristionchus pacificus</name>
    <name type="common">Parasitic nematode worm</name>
    <dbReference type="NCBI Taxonomy" id="54126"/>
    <lineage>
        <taxon>Eukaryota</taxon>
        <taxon>Metazoa</taxon>
        <taxon>Ecdysozoa</taxon>
        <taxon>Nematoda</taxon>
        <taxon>Chromadorea</taxon>
        <taxon>Rhabditida</taxon>
        <taxon>Rhabditina</taxon>
        <taxon>Diplogasteromorpha</taxon>
        <taxon>Diplogasteroidea</taxon>
        <taxon>Neodiplogasteridae</taxon>
        <taxon>Pristionchus</taxon>
    </lineage>
</organism>
<accession>A0A8R1YDK7</accession>
<dbReference type="Proteomes" id="UP000005239">
    <property type="component" value="Unassembled WGS sequence"/>
</dbReference>
<evidence type="ECO:0000313" key="1">
    <source>
        <dbReference type="EnsemblMetazoa" id="PPA20704.1"/>
    </source>
</evidence>
<gene>
    <name evidence="1" type="primary">WBGene00110258</name>
</gene>
<accession>A0A2A6BD31</accession>
<sequence length="62" mass="7232">MSITLARYQRSEQSVVIDLPEDSSGEQKRRDRESKAFTCLLFLIVCGLLVLFILFLLRLSRR</sequence>
<evidence type="ECO:0000313" key="2">
    <source>
        <dbReference type="Proteomes" id="UP000005239"/>
    </source>
</evidence>
<dbReference type="EnsemblMetazoa" id="PPA20704.1">
    <property type="protein sequence ID" value="PPA20704.1"/>
    <property type="gene ID" value="WBGene00110258"/>
</dbReference>
<reference evidence="2" key="1">
    <citation type="journal article" date="2008" name="Nat. Genet.">
        <title>The Pristionchus pacificus genome provides a unique perspective on nematode lifestyle and parasitism.</title>
        <authorList>
            <person name="Dieterich C."/>
            <person name="Clifton S.W."/>
            <person name="Schuster L.N."/>
            <person name="Chinwalla A."/>
            <person name="Delehaunty K."/>
            <person name="Dinkelacker I."/>
            <person name="Fulton L."/>
            <person name="Fulton R."/>
            <person name="Godfrey J."/>
            <person name="Minx P."/>
            <person name="Mitreva M."/>
            <person name="Roeseler W."/>
            <person name="Tian H."/>
            <person name="Witte H."/>
            <person name="Yang S.P."/>
            <person name="Wilson R.K."/>
            <person name="Sommer R.J."/>
        </authorList>
    </citation>
    <scope>NUCLEOTIDE SEQUENCE [LARGE SCALE GENOMIC DNA]</scope>
    <source>
        <strain evidence="2">PS312</strain>
    </source>
</reference>
<protein>
    <submittedName>
        <fullName evidence="1">Uncharacterized protein</fullName>
    </submittedName>
</protein>
<dbReference type="AlphaFoldDB" id="A0A2A6BD31"/>
<reference evidence="1" key="2">
    <citation type="submission" date="2022-06" db="UniProtKB">
        <authorList>
            <consortium name="EnsemblMetazoa"/>
        </authorList>
    </citation>
    <scope>IDENTIFICATION</scope>
    <source>
        <strain evidence="1">PS312</strain>
    </source>
</reference>
<proteinExistence type="predicted"/>